<proteinExistence type="predicted"/>
<accession>A0ACB8YZZ9</accession>
<gene>
    <name evidence="1" type="ORF">L2E82_49094</name>
</gene>
<dbReference type="EMBL" id="CM042017">
    <property type="protein sequence ID" value="KAI3690882.1"/>
    <property type="molecule type" value="Genomic_DNA"/>
</dbReference>
<comment type="caution">
    <text evidence="1">The sequence shown here is derived from an EMBL/GenBank/DDBJ whole genome shotgun (WGS) entry which is preliminary data.</text>
</comment>
<reference evidence="1 2" key="2">
    <citation type="journal article" date="2022" name="Mol. Ecol. Resour.">
        <title>The genomes of chicory, endive, great burdock and yacon provide insights into Asteraceae paleo-polyploidization history and plant inulin production.</title>
        <authorList>
            <person name="Fan W."/>
            <person name="Wang S."/>
            <person name="Wang H."/>
            <person name="Wang A."/>
            <person name="Jiang F."/>
            <person name="Liu H."/>
            <person name="Zhao H."/>
            <person name="Xu D."/>
            <person name="Zhang Y."/>
        </authorList>
    </citation>
    <scope>NUCLEOTIDE SEQUENCE [LARGE SCALE GENOMIC DNA]</scope>
    <source>
        <strain evidence="2">cv. Punajuju</strain>
        <tissue evidence="1">Leaves</tissue>
    </source>
</reference>
<reference evidence="2" key="1">
    <citation type="journal article" date="2022" name="Mol. Ecol. Resour.">
        <title>The genomes of chicory, endive, great burdock and yacon provide insights into Asteraceae palaeo-polyploidization history and plant inulin production.</title>
        <authorList>
            <person name="Fan W."/>
            <person name="Wang S."/>
            <person name="Wang H."/>
            <person name="Wang A."/>
            <person name="Jiang F."/>
            <person name="Liu H."/>
            <person name="Zhao H."/>
            <person name="Xu D."/>
            <person name="Zhang Y."/>
        </authorList>
    </citation>
    <scope>NUCLEOTIDE SEQUENCE [LARGE SCALE GENOMIC DNA]</scope>
    <source>
        <strain evidence="2">cv. Punajuju</strain>
    </source>
</reference>
<organism evidence="1 2">
    <name type="scientific">Cichorium intybus</name>
    <name type="common">Chicory</name>
    <dbReference type="NCBI Taxonomy" id="13427"/>
    <lineage>
        <taxon>Eukaryota</taxon>
        <taxon>Viridiplantae</taxon>
        <taxon>Streptophyta</taxon>
        <taxon>Embryophyta</taxon>
        <taxon>Tracheophyta</taxon>
        <taxon>Spermatophyta</taxon>
        <taxon>Magnoliopsida</taxon>
        <taxon>eudicotyledons</taxon>
        <taxon>Gunneridae</taxon>
        <taxon>Pentapetalae</taxon>
        <taxon>asterids</taxon>
        <taxon>campanulids</taxon>
        <taxon>Asterales</taxon>
        <taxon>Asteraceae</taxon>
        <taxon>Cichorioideae</taxon>
        <taxon>Cichorieae</taxon>
        <taxon>Cichoriinae</taxon>
        <taxon>Cichorium</taxon>
    </lineage>
</organism>
<evidence type="ECO:0000313" key="2">
    <source>
        <dbReference type="Proteomes" id="UP001055811"/>
    </source>
</evidence>
<keyword evidence="2" id="KW-1185">Reference proteome</keyword>
<dbReference type="Proteomes" id="UP001055811">
    <property type="component" value="Linkage Group LG09"/>
</dbReference>
<sequence length="522" mass="59858">MYGHGHHHTTAVISSISPFDFLLHNLLLGFSVFFSPRVLMSAHGSSFSCNHDFRKGDEIEVLRNTDDGDLPVWFPATVIDSPSPDGILHVKFATLYMERYSKKGKRKRKKIKDYVDVADGVTRPVPHAEPHRCFVVGEEVEVFHGNGWRRGEVTDVSENSMYSVVVAGAVEVMVEKSRVRVYHDGSSFSSTLDPQQQEEPSQLVLPSRKRTKLRIVCKSRTLRTDPFPIGTPVEVRSFEEGYQGSWYAAMVVGSVDEGKILVQYETLTTDDEVQPLVEMADASNVRPVPPKIHRIDCYKMLEEVDAWYNDGWWVGLVSKVVNGSKYFVYFWITNEEFEFQHSELRPHQEFIKEKWIASFLRPKVAEKPRLEKIKLRTGGRTLMVGFLRGLKVEIAHGENGFLTTWYPAVILGPVNNGKYLVEYRTLKTSFGRELIKEEVDVLSIRPSPPVIQKPDQFQPHDRVDAWDFNGWQTGQIFKTMKESKYGVFFWATKCVVEYRHDYLRPHQDFVDGSWLRATTGGN</sequence>
<name>A0ACB8YZZ9_CICIN</name>
<protein>
    <submittedName>
        <fullName evidence="1">Uncharacterized protein</fullName>
    </submittedName>
</protein>
<evidence type="ECO:0000313" key="1">
    <source>
        <dbReference type="EMBL" id="KAI3690882.1"/>
    </source>
</evidence>